<gene>
    <name evidence="2" type="primary">LOC104250199</name>
</gene>
<dbReference type="Proteomes" id="UP000189701">
    <property type="component" value="Unplaced"/>
</dbReference>
<dbReference type="AlphaFoldDB" id="A0A1U7YLY2"/>
<evidence type="ECO:0000313" key="2">
    <source>
        <dbReference type="RefSeq" id="XP_009805072.1"/>
    </source>
</evidence>
<dbReference type="OrthoDB" id="1243099at2759"/>
<keyword evidence="1" id="KW-1185">Reference proteome</keyword>
<evidence type="ECO:0000313" key="1">
    <source>
        <dbReference type="Proteomes" id="UP000189701"/>
    </source>
</evidence>
<dbReference type="GeneID" id="104250199"/>
<name>A0A1U7YLY2_NICSY</name>
<reference evidence="2" key="2">
    <citation type="submission" date="2025-08" db="UniProtKB">
        <authorList>
            <consortium name="RefSeq"/>
        </authorList>
    </citation>
    <scope>IDENTIFICATION</scope>
    <source>
        <tissue evidence="2">Leaf</tissue>
    </source>
</reference>
<reference evidence="1" key="1">
    <citation type="journal article" date="2013" name="Genome Biol.">
        <title>Reference genomes and transcriptomes of Nicotiana sylvestris and Nicotiana tomentosiformis.</title>
        <authorList>
            <person name="Sierro N."/>
            <person name="Battey J.N."/>
            <person name="Ouadi S."/>
            <person name="Bovet L."/>
            <person name="Goepfert S."/>
            <person name="Bakaher N."/>
            <person name="Peitsch M.C."/>
            <person name="Ivanov N.V."/>
        </authorList>
    </citation>
    <scope>NUCLEOTIDE SEQUENCE [LARGE SCALE GENOMIC DNA]</scope>
</reference>
<sequence length="174" mass="19686">MLPAMETFRDEGVHGEEDPFRSYFVGVEDACGMVGLVVPMKSSSEASLSLRLTNQFPSSSVDHGCKRSIIISVLEDARVLSALVGVANYLRRFVTEEDQDKMYVVESTCLFNEAQQALNRVSVLHHKTFLRFREELGWYVAEVWGLTKENDAFKLLSEQRKGEAKGFRVELEMA</sequence>
<dbReference type="RefSeq" id="XP_009805072.1">
    <property type="nucleotide sequence ID" value="XM_009806770.1"/>
</dbReference>
<proteinExistence type="predicted"/>
<organism evidence="1 2">
    <name type="scientific">Nicotiana sylvestris</name>
    <name type="common">Wood tobacco</name>
    <name type="synonym">South American tobacco</name>
    <dbReference type="NCBI Taxonomy" id="4096"/>
    <lineage>
        <taxon>Eukaryota</taxon>
        <taxon>Viridiplantae</taxon>
        <taxon>Streptophyta</taxon>
        <taxon>Embryophyta</taxon>
        <taxon>Tracheophyta</taxon>
        <taxon>Spermatophyta</taxon>
        <taxon>Magnoliopsida</taxon>
        <taxon>eudicotyledons</taxon>
        <taxon>Gunneridae</taxon>
        <taxon>Pentapetalae</taxon>
        <taxon>asterids</taxon>
        <taxon>lamiids</taxon>
        <taxon>Solanales</taxon>
        <taxon>Solanaceae</taxon>
        <taxon>Nicotianoideae</taxon>
        <taxon>Nicotianeae</taxon>
        <taxon>Nicotiana</taxon>
    </lineage>
</organism>
<dbReference type="KEGG" id="nsy:104250199"/>
<accession>A0A1U7YLY2</accession>
<protein>
    <submittedName>
        <fullName evidence="2">Uncharacterized protein LOC104250199</fullName>
    </submittedName>
</protein>